<dbReference type="GO" id="GO:2001278">
    <property type="term" value="P:positive regulation of L-leucine biosynthetic process"/>
    <property type="evidence" value="ECO:0007669"/>
    <property type="project" value="EnsemblFungi"/>
</dbReference>
<sequence length="1017" mass="113473">MSSGLQKTSLDNLAHIANISHELLVLNSQLKQDESASAAPSRLDESKNDNPNVLLLKTGKPKKISCIECRQQKSRCDAYERHPNPCTRCSKKNLRCDIRSDYKRTYKRARIAQIEKEFSELKKSLTASQAAELMSKVPTLPNSGSISNGTHTSLQLLQHLQSYYQSQNADPSQTQGILQSQSQPPKLYDSINAGQIDSQNQQSFPTSQQASPPPLQHPLPRSKNQTLHETNRAVSLSPFNGDSSIPITPSIHNSTSAPLRPVNKSLTPPLIIQEQNLECEEKTLDTITLSPATIRSLYLEYVNRYHPILPVVDVSRGPERIFKLCPALFWVIMFVALRRYSGDTNKILLLTLSPLIKDILSEITISPITRYNPTEEDEPIINACSVYSVQAFLLYTFWPPLTSSLSADSSWNTIGVALFQAIRIGLHSPSLLSDHITGAKTPQQLSMAQEQAKTWIICNIASQSIATSFGFPAFVQFDSSIWSACRPASSVSIPKSIQYMMEIAHFEDQITKTLNSNSMDPYGLINSSERLPLLKVLSRQLDELEVKLVDELPVNDGFRIFQLLTARVHLFTYYFMDSERIAQFELSKGLVCLYNSTVALINHAQLCQARDPFFVKYLPVVYILNIWQASCIIAKLAHSPLKNVIDIAAGKQSYQAAILLAAKGSILKHDIAYRASGIMRNMWQLFRTLEEKNLTSLKINIRSRMSASVFFDSLFLLREQVGMIKLNSRTDENQANQANDNQDGDNSFDDDDDEDFDEEAVVSDNDEDGKRGLGDISKDDSNRSTPSGSNASSKTKRQRSLSNTVNAESKARRIIRTIPLDPQPISAPGKRSNIFKIVNNSSDSSPTVKHENNTPPNNDSPMSNSSHKIVSMTPTNLRSSDKQHHNHNTGQPHLPSQQLPNRAAAPTNNSKYSDRNTKSSAPLSNFPQGSDFGNKEPTKMAISGNSINRSNNKGNFQNFSNEHRSVNDNEMLPEMILHESPGHGGLENLEFEPLDMNSDLLWKDVDSVMNDFGFHTQ</sequence>
<dbReference type="AlphaFoldDB" id="A0A1E4RDU5"/>
<evidence type="ECO:0000256" key="8">
    <source>
        <dbReference type="SAM" id="MobiDB-lite"/>
    </source>
</evidence>
<evidence type="ECO:0000256" key="1">
    <source>
        <dbReference type="ARBA" id="ARBA00004123"/>
    </source>
</evidence>
<evidence type="ECO:0000256" key="7">
    <source>
        <dbReference type="ARBA" id="ARBA00023242"/>
    </source>
</evidence>
<keyword evidence="5" id="KW-0238">DNA-binding</keyword>
<dbReference type="InterPro" id="IPR051089">
    <property type="entry name" value="prtT"/>
</dbReference>
<dbReference type="PANTHER" id="PTHR31845:SF21">
    <property type="entry name" value="REGULATORY PROTEIN LEU3"/>
    <property type="match status" value="1"/>
</dbReference>
<dbReference type="STRING" id="984485.A0A1E4RDU5"/>
<accession>A0A1E4RDU5</accession>
<dbReference type="InterPro" id="IPR001138">
    <property type="entry name" value="Zn2Cys6_DnaBD"/>
</dbReference>
<dbReference type="Gene3D" id="4.10.240.10">
    <property type="entry name" value="Zn(2)-C6 fungal-type DNA-binding domain"/>
    <property type="match status" value="1"/>
</dbReference>
<feature type="compositionally biased region" description="Basic and acidic residues" evidence="8">
    <location>
        <begin position="768"/>
        <end position="782"/>
    </location>
</feature>
<keyword evidence="4" id="KW-0805">Transcription regulation</keyword>
<dbReference type="GO" id="GO:0008270">
    <property type="term" value="F:zinc ion binding"/>
    <property type="evidence" value="ECO:0007669"/>
    <property type="project" value="InterPro"/>
</dbReference>
<feature type="compositionally biased region" description="Polar residues" evidence="8">
    <location>
        <begin position="783"/>
        <end position="793"/>
    </location>
</feature>
<dbReference type="CDD" id="cd12148">
    <property type="entry name" value="fungal_TF_MHR"/>
    <property type="match status" value="1"/>
</dbReference>
<organism evidence="10 11">
    <name type="scientific">Hyphopichia burtonii NRRL Y-1933</name>
    <dbReference type="NCBI Taxonomy" id="984485"/>
    <lineage>
        <taxon>Eukaryota</taxon>
        <taxon>Fungi</taxon>
        <taxon>Dikarya</taxon>
        <taxon>Ascomycota</taxon>
        <taxon>Saccharomycotina</taxon>
        <taxon>Pichiomycetes</taxon>
        <taxon>Debaryomycetaceae</taxon>
        <taxon>Hyphopichia</taxon>
    </lineage>
</organism>
<evidence type="ECO:0000256" key="6">
    <source>
        <dbReference type="ARBA" id="ARBA00023163"/>
    </source>
</evidence>
<feature type="region of interest" description="Disordered" evidence="8">
    <location>
        <begin position="235"/>
        <end position="260"/>
    </location>
</feature>
<feature type="region of interest" description="Disordered" evidence="8">
    <location>
        <begin position="166"/>
        <end position="222"/>
    </location>
</feature>
<evidence type="ECO:0000256" key="3">
    <source>
        <dbReference type="ARBA" id="ARBA00022833"/>
    </source>
</evidence>
<keyword evidence="3" id="KW-0862">Zinc</keyword>
<reference evidence="11" key="1">
    <citation type="submission" date="2016-05" db="EMBL/GenBank/DDBJ databases">
        <title>Comparative genomics of biotechnologically important yeasts.</title>
        <authorList>
            <consortium name="DOE Joint Genome Institute"/>
            <person name="Riley R."/>
            <person name="Haridas S."/>
            <person name="Wolfe K.H."/>
            <person name="Lopes M.R."/>
            <person name="Hittinger C.T."/>
            <person name="Goker M."/>
            <person name="Salamov A."/>
            <person name="Wisecaver J."/>
            <person name="Long T.M."/>
            <person name="Aerts A.L."/>
            <person name="Barry K."/>
            <person name="Choi C."/>
            <person name="Clum A."/>
            <person name="Coughlan A.Y."/>
            <person name="Deshpande S."/>
            <person name="Douglass A.P."/>
            <person name="Hanson S.J."/>
            <person name="Klenk H.-P."/>
            <person name="Labutti K."/>
            <person name="Lapidus A."/>
            <person name="Lindquist E."/>
            <person name="Lipzen A."/>
            <person name="Meier-Kolthoff J.P."/>
            <person name="Ohm R.A."/>
            <person name="Otillar R.P."/>
            <person name="Pangilinan J."/>
            <person name="Peng Y."/>
            <person name="Rokas A."/>
            <person name="Rosa C.A."/>
            <person name="Scheuner C."/>
            <person name="Sibirny A.A."/>
            <person name="Slot J.C."/>
            <person name="Stielow J.B."/>
            <person name="Sun H."/>
            <person name="Kurtzman C.P."/>
            <person name="Blackwell M."/>
            <person name="Grigoriev I.V."/>
            <person name="Jeffries T.W."/>
        </authorList>
    </citation>
    <scope>NUCLEOTIDE SEQUENCE [LARGE SCALE GENOMIC DNA]</scope>
    <source>
        <strain evidence="11">NRRL Y-1933</strain>
    </source>
</reference>
<feature type="compositionally biased region" description="Polar residues" evidence="8">
    <location>
        <begin position="192"/>
        <end position="210"/>
    </location>
</feature>
<feature type="compositionally biased region" description="Polar residues" evidence="8">
    <location>
        <begin position="235"/>
        <end position="257"/>
    </location>
</feature>
<feature type="region of interest" description="Disordered" evidence="8">
    <location>
        <begin position="728"/>
        <end position="937"/>
    </location>
</feature>
<feature type="compositionally biased region" description="Polar residues" evidence="8">
    <location>
        <begin position="918"/>
        <end position="928"/>
    </location>
</feature>
<evidence type="ECO:0000313" key="10">
    <source>
        <dbReference type="EMBL" id="ODV65285.1"/>
    </source>
</evidence>
<feature type="domain" description="Zn(2)-C6 fungal-type" evidence="9">
    <location>
        <begin position="65"/>
        <end position="98"/>
    </location>
</feature>
<keyword evidence="6" id="KW-0804">Transcription</keyword>
<dbReference type="EMBL" id="KV454545">
    <property type="protein sequence ID" value="ODV65285.1"/>
    <property type="molecule type" value="Genomic_DNA"/>
</dbReference>
<dbReference type="GO" id="GO:0001227">
    <property type="term" value="F:DNA-binding transcription repressor activity, RNA polymerase II-specific"/>
    <property type="evidence" value="ECO:0007669"/>
    <property type="project" value="EnsemblFungi"/>
</dbReference>
<feature type="compositionally biased region" description="Polar residues" evidence="8">
    <location>
        <begin position="888"/>
        <end position="911"/>
    </location>
</feature>
<dbReference type="GeneID" id="30996442"/>
<feature type="compositionally biased region" description="Polar residues" evidence="8">
    <location>
        <begin position="168"/>
        <end position="184"/>
    </location>
</feature>
<dbReference type="CDD" id="cd00067">
    <property type="entry name" value="GAL4"/>
    <property type="match status" value="1"/>
</dbReference>
<evidence type="ECO:0000259" key="9">
    <source>
        <dbReference type="PROSITE" id="PS50048"/>
    </source>
</evidence>
<feature type="compositionally biased region" description="Low complexity" evidence="8">
    <location>
        <begin position="853"/>
        <end position="866"/>
    </location>
</feature>
<keyword evidence="11" id="KW-1185">Reference proteome</keyword>
<protein>
    <recommendedName>
        <fullName evidence="9">Zn(2)-C6 fungal-type domain-containing protein</fullName>
    </recommendedName>
</protein>
<dbReference type="GO" id="GO:0000976">
    <property type="term" value="F:transcription cis-regulatory region binding"/>
    <property type="evidence" value="ECO:0007669"/>
    <property type="project" value="TreeGrafter"/>
</dbReference>
<dbReference type="GO" id="GO:0001228">
    <property type="term" value="F:DNA-binding transcription activator activity, RNA polymerase II-specific"/>
    <property type="evidence" value="ECO:0007669"/>
    <property type="project" value="EnsemblFungi"/>
</dbReference>
<dbReference type="PROSITE" id="PS00463">
    <property type="entry name" value="ZN2_CY6_FUNGAL_1"/>
    <property type="match status" value="1"/>
</dbReference>
<evidence type="ECO:0000313" key="11">
    <source>
        <dbReference type="Proteomes" id="UP000095085"/>
    </source>
</evidence>
<dbReference type="GO" id="GO:0005634">
    <property type="term" value="C:nucleus"/>
    <property type="evidence" value="ECO:0007669"/>
    <property type="project" value="UniProtKB-SubCell"/>
</dbReference>
<keyword evidence="7" id="KW-0539">Nucleus</keyword>
<feature type="region of interest" description="Disordered" evidence="8">
    <location>
        <begin position="36"/>
        <end position="55"/>
    </location>
</feature>
<keyword evidence="2" id="KW-0479">Metal-binding</keyword>
<dbReference type="PROSITE" id="PS50048">
    <property type="entry name" value="ZN2_CY6_FUNGAL_2"/>
    <property type="match status" value="1"/>
</dbReference>
<dbReference type="Proteomes" id="UP000095085">
    <property type="component" value="Unassembled WGS sequence"/>
</dbReference>
<evidence type="ECO:0000256" key="4">
    <source>
        <dbReference type="ARBA" id="ARBA00023015"/>
    </source>
</evidence>
<comment type="subcellular location">
    <subcellularLocation>
        <location evidence="1">Nucleus</location>
    </subcellularLocation>
</comment>
<feature type="compositionally biased region" description="Polar residues" evidence="8">
    <location>
        <begin position="838"/>
        <end position="847"/>
    </location>
</feature>
<gene>
    <name evidence="10" type="ORF">HYPBUDRAFT_154095</name>
</gene>
<dbReference type="SUPFAM" id="SSF57701">
    <property type="entry name" value="Zn2/Cys6 DNA-binding domain"/>
    <property type="match status" value="1"/>
</dbReference>
<dbReference type="PANTHER" id="PTHR31845">
    <property type="entry name" value="FINGER DOMAIN PROTEIN, PUTATIVE-RELATED"/>
    <property type="match status" value="1"/>
</dbReference>
<feature type="compositionally biased region" description="Acidic residues" evidence="8">
    <location>
        <begin position="742"/>
        <end position="767"/>
    </location>
</feature>
<dbReference type="OrthoDB" id="2341546at2759"/>
<dbReference type="Pfam" id="PF00172">
    <property type="entry name" value="Zn_clus"/>
    <property type="match status" value="1"/>
</dbReference>
<dbReference type="InterPro" id="IPR036864">
    <property type="entry name" value="Zn2-C6_fun-type_DNA-bd_sf"/>
</dbReference>
<dbReference type="RefSeq" id="XP_020074352.1">
    <property type="nucleotide sequence ID" value="XM_020221893.1"/>
</dbReference>
<evidence type="ECO:0000256" key="2">
    <source>
        <dbReference type="ARBA" id="ARBA00022723"/>
    </source>
</evidence>
<name>A0A1E4RDU5_9ASCO</name>
<dbReference type="FunFam" id="4.10.240.10:FF:000003">
    <property type="entry name" value="C6 transcription factor (Leu3)"/>
    <property type="match status" value="1"/>
</dbReference>
<proteinExistence type="predicted"/>
<evidence type="ECO:0000256" key="5">
    <source>
        <dbReference type="ARBA" id="ARBA00023125"/>
    </source>
</evidence>